<dbReference type="AlphaFoldDB" id="A0A495CW82"/>
<dbReference type="OMA" id="KCATRFA"/>
<dbReference type="SUPFAM" id="SSF56954">
    <property type="entry name" value="Outer membrane efflux proteins (OEP)"/>
    <property type="match status" value="1"/>
</dbReference>
<reference evidence="3 4" key="1">
    <citation type="submission" date="2018-10" db="EMBL/GenBank/DDBJ databases">
        <title>Genomic Encyclopedia of Type Strains, Phase IV (KMG-IV): sequencing the most valuable type-strain genomes for metagenomic binning, comparative biology and taxonomic classification.</title>
        <authorList>
            <person name="Goeker M."/>
        </authorList>
    </citation>
    <scope>NUCLEOTIDE SEQUENCE [LARGE SCALE GENOMIC DNA]</scope>
    <source>
        <strain evidence="3 4">DSM 4734</strain>
    </source>
</reference>
<accession>A0A495CW82</accession>
<dbReference type="Proteomes" id="UP000273675">
    <property type="component" value="Unassembled WGS sequence"/>
</dbReference>
<dbReference type="PANTHER" id="PTHR30203">
    <property type="entry name" value="OUTER MEMBRANE CATION EFFLUX PROTEIN"/>
    <property type="match status" value="1"/>
</dbReference>
<dbReference type="Pfam" id="PF02321">
    <property type="entry name" value="OEP"/>
    <property type="match status" value="2"/>
</dbReference>
<evidence type="ECO:0000256" key="1">
    <source>
        <dbReference type="ARBA" id="ARBA00007613"/>
    </source>
</evidence>
<gene>
    <name evidence="3" type="ORF">C7435_3395</name>
</gene>
<comment type="similarity">
    <text evidence="1">Belongs to the outer membrane factor (OMF) (TC 1.B.17) family.</text>
</comment>
<proteinExistence type="inferred from homology"/>
<dbReference type="RefSeq" id="WP_011644258.1">
    <property type="nucleotide sequence ID" value="NZ_JADFAN010000002.1"/>
</dbReference>
<dbReference type="InterPro" id="IPR010131">
    <property type="entry name" value="MdtP/NodT-like"/>
</dbReference>
<sequence length="428" mass="44916">MSFFLKGATAALALAALTEGALASPCDGRIGGSPQISPGRPLTLFTVLSEVRHASPAVRAAGLEARALGAEADQAGRRLNPTLSLELENFAGSNALSGFDQTESTFALEQTLRLGGKRALEERAARARQALASAECAVILRETELEAAIVFAELVAAVQLRNLAEESADLADELVSIVARRVDAGAAAPPELSRARADATALRASVETAQAGIDRRRYALALLWGSAEPTFSAPMGVSFNSTIAEVEADVTHPALNAADAAVRVRQAETSFARSAIIPDISVSAGIRRFEETGDEAFVAGVSLPLPIFDRGRDAARASAIRSDAATLNRAVTEQRLLAQQRAAAAAQRTAQSRLQILKHDTLPAATEAYEAASRGYQIGRFDLTATLNARAALLSAQLAVIDAEFALQSAELRLRALIGAAPFDGDIR</sequence>
<dbReference type="EMBL" id="RBIM01000010">
    <property type="protein sequence ID" value="RKQ89534.1"/>
    <property type="molecule type" value="Genomic_DNA"/>
</dbReference>
<comment type="caution">
    <text evidence="3">The sequence shown here is derived from an EMBL/GenBank/DDBJ whole genome shotgun (WGS) entry which is preliminary data.</text>
</comment>
<evidence type="ECO:0000313" key="3">
    <source>
        <dbReference type="EMBL" id="RKQ89534.1"/>
    </source>
</evidence>
<feature type="chain" id="PRO_5019802333" evidence="2">
    <location>
        <begin position="24"/>
        <end position="428"/>
    </location>
</feature>
<dbReference type="GO" id="GO:0015562">
    <property type="term" value="F:efflux transmembrane transporter activity"/>
    <property type="evidence" value="ECO:0007669"/>
    <property type="project" value="InterPro"/>
</dbReference>
<dbReference type="InterPro" id="IPR003423">
    <property type="entry name" value="OMP_efflux"/>
</dbReference>
<evidence type="ECO:0000313" key="4">
    <source>
        <dbReference type="Proteomes" id="UP000273675"/>
    </source>
</evidence>
<evidence type="ECO:0000256" key="2">
    <source>
        <dbReference type="SAM" id="SignalP"/>
    </source>
</evidence>
<organism evidence="3 4">
    <name type="scientific">Maricaulis maris</name>
    <dbReference type="NCBI Taxonomy" id="74318"/>
    <lineage>
        <taxon>Bacteria</taxon>
        <taxon>Pseudomonadati</taxon>
        <taxon>Pseudomonadota</taxon>
        <taxon>Alphaproteobacteria</taxon>
        <taxon>Maricaulales</taxon>
        <taxon>Maricaulaceae</taxon>
        <taxon>Maricaulis</taxon>
    </lineage>
</organism>
<dbReference type="Gene3D" id="1.20.1600.10">
    <property type="entry name" value="Outer membrane efflux proteins (OEP)"/>
    <property type="match status" value="1"/>
</dbReference>
<protein>
    <submittedName>
        <fullName evidence="3">Cobalt-zinc-cadmium efflux system outer membrane protein</fullName>
    </submittedName>
</protein>
<name>A0A495CW82_9PROT</name>
<keyword evidence="2" id="KW-0732">Signal</keyword>
<feature type="signal peptide" evidence="2">
    <location>
        <begin position="1"/>
        <end position="23"/>
    </location>
</feature>
<dbReference type="PANTHER" id="PTHR30203:SF24">
    <property type="entry name" value="BLR4935 PROTEIN"/>
    <property type="match status" value="1"/>
</dbReference>
<dbReference type="OrthoDB" id="9791261at2"/>